<reference evidence="7" key="1">
    <citation type="submission" date="2020-10" db="EMBL/GenBank/DDBJ databases">
        <authorList>
            <person name="Gilroy R."/>
        </authorList>
    </citation>
    <scope>NUCLEOTIDE SEQUENCE</scope>
    <source>
        <strain evidence="7">CHK195-15760</strain>
    </source>
</reference>
<dbReference type="GO" id="GO:0005886">
    <property type="term" value="C:plasma membrane"/>
    <property type="evidence" value="ECO:0007669"/>
    <property type="project" value="UniProtKB-SubCell"/>
</dbReference>
<evidence type="ECO:0000256" key="1">
    <source>
        <dbReference type="ARBA" id="ARBA00004651"/>
    </source>
</evidence>
<comment type="subcellular location">
    <subcellularLocation>
        <location evidence="1">Cell membrane</location>
        <topology evidence="1">Multi-pass membrane protein</topology>
    </subcellularLocation>
</comment>
<dbReference type="AlphaFoldDB" id="A0A9D1M0A7"/>
<evidence type="ECO:0000313" key="7">
    <source>
        <dbReference type="EMBL" id="HIU51252.1"/>
    </source>
</evidence>
<name>A0A9D1M0A7_9FIRM</name>
<keyword evidence="3" id="KW-1003">Cell membrane</keyword>
<sequence>MLDGSGSGKSSAYSIPNAYQCLGSYVFTDPKGELYDKTAGYLKSKGYEIKVLNLVHPQYSDGYNPLMHISSEIDVDVIANTVIKGQATEGKSDPYWDDMAEMLLKSLIYYLIATRPEEEQNLASCAELVRAANSNGGSNLLTELINQLPYDHPARMYYKSIEIAPEKTYGSILSTLQSKLGKFDSKEIAELTSTDTIKFEEIGTKKTAVYVISSDTHAAYDFLLTIFFAQMIQQLYDFADNNGGALPIKTFFILDEFANIGKVPDFDKKISTSRSRGISFSVILQNLDQLEAVYEKSHETIIGNCDTHVFLGSNSQKTVEYFSKALGEKTITRDSESINRDRGNWKTGKSTSDQIMARALLTPDELRRFDNDYCIIFEKGIKPVKAHKFYYFRKPMARELSATAISHNDIGDIDRGKWRKYNPYNPYVEENDKKPVQDLKVESLDDLFEDVSTESKKEIQKYDNVEKKSSNSSHLNVEDMFQDFEEEQTMEEKDIGKEIEAKFDELFGPIDSSNNNG</sequence>
<evidence type="ECO:0000256" key="4">
    <source>
        <dbReference type="ARBA" id="ARBA00022692"/>
    </source>
</evidence>
<organism evidence="7 8">
    <name type="scientific">Candidatus Merdicola faecigallinarum</name>
    <dbReference type="NCBI Taxonomy" id="2840862"/>
    <lineage>
        <taxon>Bacteria</taxon>
        <taxon>Bacillati</taxon>
        <taxon>Bacillota</taxon>
        <taxon>Clostridia</taxon>
        <taxon>Candidatus Merdicola</taxon>
    </lineage>
</organism>
<accession>A0A9D1M0A7</accession>
<keyword evidence="4" id="KW-0812">Transmembrane</keyword>
<gene>
    <name evidence="7" type="ORF">IAB70_01290</name>
</gene>
<dbReference type="InterPro" id="IPR027417">
    <property type="entry name" value="P-loop_NTPase"/>
</dbReference>
<dbReference type="Gene3D" id="3.40.50.300">
    <property type="entry name" value="P-loop containing nucleotide triphosphate hydrolases"/>
    <property type="match status" value="1"/>
</dbReference>
<dbReference type="PANTHER" id="PTHR37937">
    <property type="entry name" value="CONJUGATIVE TRANSFER: DNA TRANSPORT"/>
    <property type="match status" value="1"/>
</dbReference>
<dbReference type="InterPro" id="IPR003688">
    <property type="entry name" value="TraG/VirD4"/>
</dbReference>
<comment type="caution">
    <text evidence="7">The sequence shown here is derived from an EMBL/GenBank/DDBJ whole genome shotgun (WGS) entry which is preliminary data.</text>
</comment>
<dbReference type="CDD" id="cd01127">
    <property type="entry name" value="TrwB_TraG_TraD_VirD4"/>
    <property type="match status" value="1"/>
</dbReference>
<dbReference type="NCBIfam" id="NF045973">
    <property type="entry name" value="conju_CD1115"/>
    <property type="match status" value="1"/>
</dbReference>
<protein>
    <submittedName>
        <fullName evidence="7">Type IV secretory system conjugative DNA transfer family protein</fullName>
    </submittedName>
</protein>
<dbReference type="Pfam" id="PF02534">
    <property type="entry name" value="T4SS-DNA_transf"/>
    <property type="match status" value="1"/>
</dbReference>
<dbReference type="EMBL" id="DVNH01000011">
    <property type="protein sequence ID" value="HIU51252.1"/>
    <property type="molecule type" value="Genomic_DNA"/>
</dbReference>
<dbReference type="SUPFAM" id="SSF52540">
    <property type="entry name" value="P-loop containing nucleoside triphosphate hydrolases"/>
    <property type="match status" value="1"/>
</dbReference>
<keyword evidence="5" id="KW-1133">Transmembrane helix</keyword>
<keyword evidence="6" id="KW-0472">Membrane</keyword>
<evidence type="ECO:0000256" key="6">
    <source>
        <dbReference type="ARBA" id="ARBA00023136"/>
    </source>
</evidence>
<comment type="similarity">
    <text evidence="2">Belongs to the VirD4/TraG family.</text>
</comment>
<dbReference type="PANTHER" id="PTHR37937:SF1">
    <property type="entry name" value="CONJUGATIVE TRANSFER: DNA TRANSPORT"/>
    <property type="match status" value="1"/>
</dbReference>
<evidence type="ECO:0000256" key="2">
    <source>
        <dbReference type="ARBA" id="ARBA00008806"/>
    </source>
</evidence>
<evidence type="ECO:0000256" key="3">
    <source>
        <dbReference type="ARBA" id="ARBA00022475"/>
    </source>
</evidence>
<proteinExistence type="inferred from homology"/>
<dbReference type="Proteomes" id="UP000824093">
    <property type="component" value="Unassembled WGS sequence"/>
</dbReference>
<evidence type="ECO:0000256" key="5">
    <source>
        <dbReference type="ARBA" id="ARBA00022989"/>
    </source>
</evidence>
<dbReference type="InterPro" id="IPR051539">
    <property type="entry name" value="T4SS-coupling_protein"/>
</dbReference>
<reference evidence="7" key="2">
    <citation type="journal article" date="2021" name="PeerJ">
        <title>Extensive microbial diversity within the chicken gut microbiome revealed by metagenomics and culture.</title>
        <authorList>
            <person name="Gilroy R."/>
            <person name="Ravi A."/>
            <person name="Getino M."/>
            <person name="Pursley I."/>
            <person name="Horton D.L."/>
            <person name="Alikhan N.F."/>
            <person name="Baker D."/>
            <person name="Gharbi K."/>
            <person name="Hall N."/>
            <person name="Watson M."/>
            <person name="Adriaenssens E.M."/>
            <person name="Foster-Nyarko E."/>
            <person name="Jarju S."/>
            <person name="Secka A."/>
            <person name="Antonio M."/>
            <person name="Oren A."/>
            <person name="Chaudhuri R.R."/>
            <person name="La Ragione R."/>
            <person name="Hildebrand F."/>
            <person name="Pallen M.J."/>
        </authorList>
    </citation>
    <scope>NUCLEOTIDE SEQUENCE</scope>
    <source>
        <strain evidence="7">CHK195-15760</strain>
    </source>
</reference>
<evidence type="ECO:0000313" key="8">
    <source>
        <dbReference type="Proteomes" id="UP000824093"/>
    </source>
</evidence>